<dbReference type="AlphaFoldDB" id="R6V2G8"/>
<dbReference type="Proteomes" id="UP000017938">
    <property type="component" value="Unassembled WGS sequence"/>
</dbReference>
<organism evidence="1 2">
    <name type="scientific">Candidatus Colimorpha enterica</name>
    <dbReference type="NCBI Taxonomy" id="3083063"/>
    <lineage>
        <taxon>Bacteria</taxon>
        <taxon>Pseudomonadati</taxon>
        <taxon>Bacteroidota</taxon>
        <taxon>Bacteroidia</taxon>
        <taxon>Bacteroidales</taxon>
        <taxon>Candidatus Colimorpha</taxon>
    </lineage>
</organism>
<evidence type="ECO:0008006" key="3">
    <source>
        <dbReference type="Google" id="ProtNLM"/>
    </source>
</evidence>
<protein>
    <recommendedName>
        <fullName evidence="3">Peptidase S24/S26A/S26B/S26C domain-containing protein</fullName>
    </recommendedName>
</protein>
<sequence>MNSIVLSDKHAPCGYMGILGCNGYEKTDSIICLTANGDNNFLNEGIVEGSILFIETRSKFQEGLLNVFKYKSDNSPQYKLSRNKVAGAAFVGKVLMAVNQY</sequence>
<dbReference type="EMBL" id="CBFW010000411">
    <property type="protein sequence ID" value="CDC76962.1"/>
    <property type="molecule type" value="Genomic_DNA"/>
</dbReference>
<name>R6V2G8_9BACT</name>
<accession>R6V2G8</accession>
<gene>
    <name evidence="1" type="ORF">BN580_00231</name>
</gene>
<reference evidence="1" key="1">
    <citation type="submission" date="2012-11" db="EMBL/GenBank/DDBJ databases">
        <title>Dependencies among metagenomic species, viruses, plasmids and units of genetic variation.</title>
        <authorList>
            <person name="Nielsen H.B."/>
            <person name="Almeida M."/>
            <person name="Juncker A.S."/>
            <person name="Rasmussen S."/>
            <person name="Li J."/>
            <person name="Sunagawa S."/>
            <person name="Plichta D."/>
            <person name="Gautier L."/>
            <person name="Le Chatelier E."/>
            <person name="Peletier E."/>
            <person name="Bonde I."/>
            <person name="Nielsen T."/>
            <person name="Manichanh C."/>
            <person name="Arumugam M."/>
            <person name="Batto J."/>
            <person name="Santos M.B.Q.D."/>
            <person name="Blom N."/>
            <person name="Borruel N."/>
            <person name="Burgdorf K.S."/>
            <person name="Boumezbeur F."/>
            <person name="Casellas F."/>
            <person name="Dore J."/>
            <person name="Guarner F."/>
            <person name="Hansen T."/>
            <person name="Hildebrand F."/>
            <person name="Kaas R.S."/>
            <person name="Kennedy S."/>
            <person name="Kristiansen K."/>
            <person name="Kultima J.R."/>
            <person name="Leonard P."/>
            <person name="Levenez F."/>
            <person name="Lund O."/>
            <person name="Moumen B."/>
            <person name="Le Paslier D."/>
            <person name="Pons N."/>
            <person name="Pedersen O."/>
            <person name="Prifti E."/>
            <person name="Qin J."/>
            <person name="Raes J."/>
            <person name="Tap J."/>
            <person name="Tims S."/>
            <person name="Ussery D.W."/>
            <person name="Yamada T."/>
            <person name="MetaHit consortium"/>
            <person name="Renault P."/>
            <person name="Sicheritz-Ponten T."/>
            <person name="Bork P."/>
            <person name="Wang J."/>
            <person name="Brunak S."/>
            <person name="Ehrlich S.D."/>
        </authorList>
    </citation>
    <scope>NUCLEOTIDE SEQUENCE [LARGE SCALE GENOMIC DNA]</scope>
</reference>
<evidence type="ECO:0000313" key="2">
    <source>
        <dbReference type="Proteomes" id="UP000017938"/>
    </source>
</evidence>
<evidence type="ECO:0000313" key="1">
    <source>
        <dbReference type="EMBL" id="CDC76962.1"/>
    </source>
</evidence>
<comment type="caution">
    <text evidence="1">The sequence shown here is derived from an EMBL/GenBank/DDBJ whole genome shotgun (WGS) entry which is preliminary data.</text>
</comment>
<dbReference type="STRING" id="1263015.BN580_00231"/>
<proteinExistence type="predicted"/>